<sequence>MSTPVKPGYKQTEVGVIPVDWNVKRVGSLGDVCAGKALAVRGAGKLRPYLRTKNVFDGRIDLDDVLEMPMTDAEFSRYRLRYGDLLLNEGQSLELVGRCAMYRDEYPDPCAIQNQLVRFRANEDVSASFCSHLFRRCQGTGVFAGIALQTTSVAHLGVSRFQNLQLAWPRDKDEQEDIAEALSDADGYIESLEQLIAKKQQIKQGAMQVLLTGKRRVPGHEIKPGLKTSDIGLIPEDWGVTKIGDEFHIQLGKMLDAEKNQGIPKPYLGNRAVQWGHIDLAEIGEVPLTPSDMQRFRLRDGDLLVCEGGEVGRAAIWRQPLDECYYQKALHRLRPIGGYNVRFLLNLLQLFSKTGVFANYVTQTSIAHLPKDKFETIPIPLPSTEEQSAIAAVLSEMDMEIDIIEAKFAKACDIKQGMMQELLAGRIRLRHERNAITVRRRQSVC</sequence>
<dbReference type="InterPro" id="IPR044946">
    <property type="entry name" value="Restrct_endonuc_typeI_TRD_sf"/>
</dbReference>
<dbReference type="InterPro" id="IPR052021">
    <property type="entry name" value="Type-I_RS_S_subunit"/>
</dbReference>
<name>A0A1U7CI24_9BACT</name>
<accession>A0A1U7CI24</accession>
<dbReference type="GO" id="GO:0003677">
    <property type="term" value="F:DNA binding"/>
    <property type="evidence" value="ECO:0007669"/>
    <property type="project" value="UniProtKB-KW"/>
</dbReference>
<dbReference type="PANTHER" id="PTHR30408:SF12">
    <property type="entry name" value="TYPE I RESTRICTION ENZYME MJAVIII SPECIFICITY SUBUNIT"/>
    <property type="match status" value="1"/>
</dbReference>
<dbReference type="Pfam" id="PF01420">
    <property type="entry name" value="Methylase_S"/>
    <property type="match status" value="1"/>
</dbReference>
<keyword evidence="2" id="KW-0680">Restriction system</keyword>
<protein>
    <recommendedName>
        <fullName evidence="4">Type I restriction modification DNA specificity domain-containing protein</fullName>
    </recommendedName>
</protein>
<evidence type="ECO:0000313" key="5">
    <source>
        <dbReference type="EMBL" id="APW58605.1"/>
    </source>
</evidence>
<comment type="similarity">
    <text evidence="1">Belongs to the type-I restriction system S methylase family.</text>
</comment>
<dbReference type="REBASE" id="185848">
    <property type="entry name" value="S.PboPX4I"/>
</dbReference>
<dbReference type="GO" id="GO:0009307">
    <property type="term" value="P:DNA restriction-modification system"/>
    <property type="evidence" value="ECO:0007669"/>
    <property type="project" value="UniProtKB-KW"/>
</dbReference>
<evidence type="ECO:0000259" key="4">
    <source>
        <dbReference type="Pfam" id="PF01420"/>
    </source>
</evidence>
<gene>
    <name evidence="5" type="ORF">BSF38_00003</name>
</gene>
<dbReference type="Gene3D" id="1.10.287.1120">
    <property type="entry name" value="Bipartite methylase S protein"/>
    <property type="match status" value="1"/>
</dbReference>
<dbReference type="PANTHER" id="PTHR30408">
    <property type="entry name" value="TYPE-1 RESTRICTION ENZYME ECOKI SPECIFICITY PROTEIN"/>
    <property type="match status" value="1"/>
</dbReference>
<dbReference type="SUPFAM" id="SSF116734">
    <property type="entry name" value="DNA methylase specificity domain"/>
    <property type="match status" value="2"/>
</dbReference>
<evidence type="ECO:0000256" key="2">
    <source>
        <dbReference type="ARBA" id="ARBA00022747"/>
    </source>
</evidence>
<reference evidence="6" key="1">
    <citation type="submission" date="2016-12" db="EMBL/GenBank/DDBJ databases">
        <title>Comparative genomics of four Isosphaeraceae planctomycetes: a common pool of plasmids and glycoside hydrolase genes.</title>
        <authorList>
            <person name="Ivanova A."/>
        </authorList>
    </citation>
    <scope>NUCLEOTIDE SEQUENCE [LARGE SCALE GENOMIC DNA]</scope>
    <source>
        <strain evidence="6">PX4</strain>
    </source>
</reference>
<keyword evidence="6" id="KW-1185">Reference proteome</keyword>
<dbReference type="KEGG" id="pbor:BSF38_00003"/>
<keyword evidence="3" id="KW-0238">DNA-binding</keyword>
<feature type="domain" description="Type I restriction modification DNA specificity" evidence="4">
    <location>
        <begin position="235"/>
        <end position="407"/>
    </location>
</feature>
<proteinExistence type="inferred from homology"/>
<dbReference type="STRING" id="1387353.BSF38_00003"/>
<dbReference type="RefSeq" id="WP_145951895.1">
    <property type="nucleotide sequence ID" value="NZ_CP019082.1"/>
</dbReference>
<evidence type="ECO:0000313" key="6">
    <source>
        <dbReference type="Proteomes" id="UP000186309"/>
    </source>
</evidence>
<evidence type="ECO:0000256" key="3">
    <source>
        <dbReference type="ARBA" id="ARBA00023125"/>
    </source>
</evidence>
<dbReference type="InterPro" id="IPR000055">
    <property type="entry name" value="Restrct_endonuc_typeI_TRD"/>
</dbReference>
<organism evidence="5 6">
    <name type="scientific">Paludisphaera borealis</name>
    <dbReference type="NCBI Taxonomy" id="1387353"/>
    <lineage>
        <taxon>Bacteria</taxon>
        <taxon>Pseudomonadati</taxon>
        <taxon>Planctomycetota</taxon>
        <taxon>Planctomycetia</taxon>
        <taxon>Isosphaerales</taxon>
        <taxon>Isosphaeraceae</taxon>
        <taxon>Paludisphaera</taxon>
    </lineage>
</organism>
<dbReference type="CDD" id="cd17253">
    <property type="entry name" value="RMtype1_S_Eco933I-TRD2-CR2_like"/>
    <property type="match status" value="2"/>
</dbReference>
<evidence type="ECO:0000256" key="1">
    <source>
        <dbReference type="ARBA" id="ARBA00010923"/>
    </source>
</evidence>
<dbReference type="AlphaFoldDB" id="A0A1U7CI24"/>
<dbReference type="EMBL" id="CP019082">
    <property type="protein sequence ID" value="APW58605.1"/>
    <property type="molecule type" value="Genomic_DNA"/>
</dbReference>
<dbReference type="OrthoDB" id="9811611at2"/>
<dbReference type="Gene3D" id="3.90.220.20">
    <property type="entry name" value="DNA methylase specificity domains"/>
    <property type="match status" value="2"/>
</dbReference>
<dbReference type="Proteomes" id="UP000186309">
    <property type="component" value="Chromosome"/>
</dbReference>